<evidence type="ECO:0000313" key="6">
    <source>
        <dbReference type="Proteomes" id="UP000248840"/>
    </source>
</evidence>
<keyword evidence="6" id="KW-1185">Reference proteome</keyword>
<dbReference type="GO" id="GO:0005509">
    <property type="term" value="F:calcium ion binding"/>
    <property type="evidence" value="ECO:0007669"/>
    <property type="project" value="InterPro"/>
</dbReference>
<evidence type="ECO:0000256" key="2">
    <source>
        <dbReference type="SAM" id="MobiDB-lite"/>
    </source>
</evidence>
<feature type="domain" description="Secretion system C-terminal sorting" evidence="4">
    <location>
        <begin position="432"/>
        <end position="502"/>
    </location>
</feature>
<dbReference type="Pfam" id="PF18962">
    <property type="entry name" value="Por_Secre_tail"/>
    <property type="match status" value="1"/>
</dbReference>
<sequence length="504" mass="55310">MIKNYFFALILLVIFDATGQNNYSVSSIPFQQYTATLPVVGTQDDTNSSVIDLPFPFDFYGVTYNQIIVSTNGYIDFRTSLANAMSPWSFNQSVPSTSFPVMNSILGCYHDMFNNNSLGYITYGVYGTAPYRKFIVVYNNNAHFSCSTTFSTFQIILYESQSIIDVQLIDKGVCTTWNSGNAVTGLINATGTIGVTAPGRNTGAWTAFHEGWRFGRPSYYSGTYAFVKCDTNNTGLEQFNLQVVQNDLSPINPSNITLYETLSDAQTQSNPITNLMYTNTSNPQTIYASGNGVVKEVKLSIVDCAVDYDNDTVSTSSEDVNNDTNLANDDTDMDGIPNYLDNDDDGDLVLTNVEYVFSKNATTIVDTDSDGIPNYLDNDDDGDGTLTFKEDYNANGNPSDDDINSNGIPDYLDPTVSSLSTQTNLFENSIALFPNPTSDILNIENSTASDIKDVAIYSISGALVKEVKSVDTIQSISVSELHSGIYFVKLLVNDEVKNSKFIKK</sequence>
<evidence type="ECO:0000259" key="4">
    <source>
        <dbReference type="Pfam" id="PF18962"/>
    </source>
</evidence>
<accession>A0A328YHM5</accession>
<dbReference type="OrthoDB" id="9765926at2"/>
<organism evidence="5 6">
    <name type="scientific">Flavobacterium aciduliphilum</name>
    <dbReference type="NCBI Taxonomy" id="1101402"/>
    <lineage>
        <taxon>Bacteria</taxon>
        <taxon>Pseudomonadati</taxon>
        <taxon>Bacteroidota</taxon>
        <taxon>Flavobacteriia</taxon>
        <taxon>Flavobacteriales</taxon>
        <taxon>Flavobacteriaceae</taxon>
        <taxon>Flavobacterium</taxon>
    </lineage>
</organism>
<dbReference type="InterPro" id="IPR028974">
    <property type="entry name" value="TSP_type-3_rpt"/>
</dbReference>
<protein>
    <submittedName>
        <fullName evidence="5">Putative secreted protein (Por secretion system target)</fullName>
    </submittedName>
</protein>
<dbReference type="SUPFAM" id="SSF103647">
    <property type="entry name" value="TSP type-3 repeat"/>
    <property type="match status" value="1"/>
</dbReference>
<dbReference type="Proteomes" id="UP000248840">
    <property type="component" value="Unassembled WGS sequence"/>
</dbReference>
<dbReference type="AlphaFoldDB" id="A0A328YHM5"/>
<feature type="chain" id="PRO_5016334225" evidence="3">
    <location>
        <begin position="20"/>
        <end position="504"/>
    </location>
</feature>
<dbReference type="NCBIfam" id="TIGR04183">
    <property type="entry name" value="Por_Secre_tail"/>
    <property type="match status" value="1"/>
</dbReference>
<feature type="region of interest" description="Disordered" evidence="2">
    <location>
        <begin position="314"/>
        <end position="334"/>
    </location>
</feature>
<gene>
    <name evidence="5" type="ORF">CLV55_11132</name>
</gene>
<name>A0A328YHM5_9FLAO</name>
<evidence type="ECO:0000313" key="5">
    <source>
        <dbReference type="EMBL" id="RAR70207.1"/>
    </source>
</evidence>
<feature type="signal peptide" evidence="3">
    <location>
        <begin position="1"/>
        <end position="19"/>
    </location>
</feature>
<dbReference type="InterPro" id="IPR026444">
    <property type="entry name" value="Secre_tail"/>
</dbReference>
<dbReference type="Gene3D" id="4.10.1080.10">
    <property type="entry name" value="TSP type-3 repeat"/>
    <property type="match status" value="1"/>
</dbReference>
<proteinExistence type="predicted"/>
<keyword evidence="1 3" id="KW-0732">Signal</keyword>
<reference evidence="5 6" key="1">
    <citation type="submission" date="2018-06" db="EMBL/GenBank/DDBJ databases">
        <title>Genomic Encyclopedia of Archaeal and Bacterial Type Strains, Phase II (KMG-II): from individual species to whole genera.</title>
        <authorList>
            <person name="Goeker M."/>
        </authorList>
    </citation>
    <scope>NUCLEOTIDE SEQUENCE [LARGE SCALE GENOMIC DNA]</scope>
    <source>
        <strain evidence="5 6">DSM 25663</strain>
    </source>
</reference>
<evidence type="ECO:0000256" key="3">
    <source>
        <dbReference type="SAM" id="SignalP"/>
    </source>
</evidence>
<comment type="caution">
    <text evidence="5">The sequence shown here is derived from an EMBL/GenBank/DDBJ whole genome shotgun (WGS) entry which is preliminary data.</text>
</comment>
<dbReference type="EMBL" id="QLSZ01000011">
    <property type="protein sequence ID" value="RAR70207.1"/>
    <property type="molecule type" value="Genomic_DNA"/>
</dbReference>
<evidence type="ECO:0000256" key="1">
    <source>
        <dbReference type="ARBA" id="ARBA00022729"/>
    </source>
</evidence>
<dbReference type="RefSeq" id="WP_112113865.1">
    <property type="nucleotide sequence ID" value="NZ_QLSZ01000011.1"/>
</dbReference>